<feature type="transmembrane region" description="Helical" evidence="1">
    <location>
        <begin position="28"/>
        <end position="45"/>
    </location>
</feature>
<name>A0ABP4DX66_9ACTN</name>
<evidence type="ECO:0000313" key="2">
    <source>
        <dbReference type="EMBL" id="GAA1072288.1"/>
    </source>
</evidence>
<organism evidence="2 3">
    <name type="scientific">Kitasatospora arboriphila</name>
    <dbReference type="NCBI Taxonomy" id="258052"/>
    <lineage>
        <taxon>Bacteria</taxon>
        <taxon>Bacillati</taxon>
        <taxon>Actinomycetota</taxon>
        <taxon>Actinomycetes</taxon>
        <taxon>Kitasatosporales</taxon>
        <taxon>Streptomycetaceae</taxon>
        <taxon>Kitasatospora</taxon>
    </lineage>
</organism>
<keyword evidence="1" id="KW-0472">Membrane</keyword>
<accession>A0ABP4DX66</accession>
<protein>
    <submittedName>
        <fullName evidence="2">Uncharacterized protein</fullName>
    </submittedName>
</protein>
<dbReference type="RefSeq" id="WP_344622229.1">
    <property type="nucleotide sequence ID" value="NZ_BAAALD010000006.1"/>
</dbReference>
<sequence>MAIVLGLVGLSGRVPLRPGTLPGPARGMSALFAVLGAITLLGLALRA</sequence>
<keyword evidence="3" id="KW-1185">Reference proteome</keyword>
<comment type="caution">
    <text evidence="2">The sequence shown here is derived from an EMBL/GenBank/DDBJ whole genome shotgun (WGS) entry which is preliminary data.</text>
</comment>
<dbReference type="EMBL" id="BAAALD010000006">
    <property type="protein sequence ID" value="GAA1072288.1"/>
    <property type="molecule type" value="Genomic_DNA"/>
</dbReference>
<dbReference type="Proteomes" id="UP001499987">
    <property type="component" value="Unassembled WGS sequence"/>
</dbReference>
<keyword evidence="1" id="KW-0812">Transmembrane</keyword>
<proteinExistence type="predicted"/>
<evidence type="ECO:0000256" key="1">
    <source>
        <dbReference type="SAM" id="Phobius"/>
    </source>
</evidence>
<reference evidence="3" key="1">
    <citation type="journal article" date="2019" name="Int. J. Syst. Evol. Microbiol.">
        <title>The Global Catalogue of Microorganisms (GCM) 10K type strain sequencing project: providing services to taxonomists for standard genome sequencing and annotation.</title>
        <authorList>
            <consortium name="The Broad Institute Genomics Platform"/>
            <consortium name="The Broad Institute Genome Sequencing Center for Infectious Disease"/>
            <person name="Wu L."/>
            <person name="Ma J."/>
        </authorList>
    </citation>
    <scope>NUCLEOTIDE SEQUENCE [LARGE SCALE GENOMIC DNA]</scope>
    <source>
        <strain evidence="3">JCM 13002</strain>
    </source>
</reference>
<evidence type="ECO:0000313" key="3">
    <source>
        <dbReference type="Proteomes" id="UP001499987"/>
    </source>
</evidence>
<gene>
    <name evidence="2" type="ORF">GCM10009663_09810</name>
</gene>
<keyword evidence="1" id="KW-1133">Transmembrane helix</keyword>